<name>A0ABT2U886_9BACL</name>
<dbReference type="CDD" id="cd24007">
    <property type="entry name" value="ASKHA_NBD_eukNAGK-like"/>
    <property type="match status" value="1"/>
</dbReference>
<dbReference type="Gene3D" id="3.30.420.40">
    <property type="match status" value="2"/>
</dbReference>
<sequence length="321" mass="34511">MKIIVGLDGGGSHTRAIAVDVTGRVVAYVERGGANPNHNPDARENVQGAIAAVIAEAGCSPQDVVGLTAGFAGYDRPEDAIWAEQYINQNGLVCPRKAVNDAVIAHIGALRNQTGIIVICGTGSVVFGINEAGEHVRNYEYHHYAATAARHLAYNTMFRMIAGDVLKEDQVLIDQILMYWQAGQIMDLAKLAKNGFITDSKVRNHRFGGMAPLITEAALQGIPLACSVCDNAARDISIGIRLIGTSFSAETIPVTLIGSVAQSDYIAARINKELRSETIRRYHVKEPALSPTMGAVLIAMGLADINIDEHLINRLKEYPQA</sequence>
<evidence type="ECO:0000259" key="1">
    <source>
        <dbReference type="Pfam" id="PF01869"/>
    </source>
</evidence>
<feature type="domain" description="ATPase BadF/BadG/BcrA/BcrD type" evidence="1">
    <location>
        <begin position="5"/>
        <end position="299"/>
    </location>
</feature>
<dbReference type="Proteomes" id="UP001652445">
    <property type="component" value="Unassembled WGS sequence"/>
</dbReference>
<dbReference type="InterPro" id="IPR002731">
    <property type="entry name" value="ATPase_BadF"/>
</dbReference>
<reference evidence="2 3" key="1">
    <citation type="submission" date="2022-09" db="EMBL/GenBank/DDBJ databases">
        <authorList>
            <person name="Han X.L."/>
            <person name="Wang Q."/>
            <person name="Lu T."/>
        </authorList>
    </citation>
    <scope>NUCLEOTIDE SEQUENCE [LARGE SCALE GENOMIC DNA]</scope>
    <source>
        <strain evidence="2 3">WQ 127069</strain>
    </source>
</reference>
<dbReference type="SUPFAM" id="SSF53067">
    <property type="entry name" value="Actin-like ATPase domain"/>
    <property type="match status" value="2"/>
</dbReference>
<proteinExistence type="predicted"/>
<organism evidence="2 3">
    <name type="scientific">Paenibacillus baimaensis</name>
    <dbReference type="NCBI Taxonomy" id="2982185"/>
    <lineage>
        <taxon>Bacteria</taxon>
        <taxon>Bacillati</taxon>
        <taxon>Bacillota</taxon>
        <taxon>Bacilli</taxon>
        <taxon>Bacillales</taxon>
        <taxon>Paenibacillaceae</taxon>
        <taxon>Paenibacillus</taxon>
    </lineage>
</organism>
<evidence type="ECO:0000313" key="3">
    <source>
        <dbReference type="Proteomes" id="UP001652445"/>
    </source>
</evidence>
<dbReference type="PANTHER" id="PTHR43190">
    <property type="entry name" value="N-ACETYL-D-GLUCOSAMINE KINASE"/>
    <property type="match status" value="1"/>
</dbReference>
<dbReference type="InterPro" id="IPR043129">
    <property type="entry name" value="ATPase_NBD"/>
</dbReference>
<protein>
    <submittedName>
        <fullName evidence="2">ATPase</fullName>
    </submittedName>
</protein>
<dbReference type="EMBL" id="JAOQIO010000006">
    <property type="protein sequence ID" value="MCU6790850.1"/>
    <property type="molecule type" value="Genomic_DNA"/>
</dbReference>
<dbReference type="RefSeq" id="WP_262682368.1">
    <property type="nucleotide sequence ID" value="NZ_JAOQIO010000006.1"/>
</dbReference>
<dbReference type="PANTHER" id="PTHR43190:SF3">
    <property type="entry name" value="N-ACETYL-D-GLUCOSAMINE KINASE"/>
    <property type="match status" value="1"/>
</dbReference>
<evidence type="ECO:0000313" key="2">
    <source>
        <dbReference type="EMBL" id="MCU6790850.1"/>
    </source>
</evidence>
<gene>
    <name evidence="2" type="ORF">OB236_01800</name>
</gene>
<comment type="caution">
    <text evidence="2">The sequence shown here is derived from an EMBL/GenBank/DDBJ whole genome shotgun (WGS) entry which is preliminary data.</text>
</comment>
<keyword evidence="3" id="KW-1185">Reference proteome</keyword>
<accession>A0ABT2U886</accession>
<dbReference type="Pfam" id="PF01869">
    <property type="entry name" value="BcrAD_BadFG"/>
    <property type="match status" value="1"/>
</dbReference>
<dbReference type="InterPro" id="IPR052519">
    <property type="entry name" value="Euk-type_GlcNAc_Kinase"/>
</dbReference>